<dbReference type="Gene3D" id="2.130.10.10">
    <property type="entry name" value="YVTN repeat-like/Quinoprotein amine dehydrogenase"/>
    <property type="match status" value="2"/>
</dbReference>
<evidence type="ECO:0000256" key="6">
    <source>
        <dbReference type="PROSITE-ProRule" id="PRU00221"/>
    </source>
</evidence>
<dbReference type="RefSeq" id="XP_005832856.1">
    <property type="nucleotide sequence ID" value="XM_005832799.1"/>
</dbReference>
<comment type="similarity">
    <text evidence="2">Belongs to the WD repeat SWD2 family.</text>
</comment>
<dbReference type="eggNOG" id="KOG1446">
    <property type="taxonomic scope" value="Eukaryota"/>
</dbReference>
<keyword evidence="5" id="KW-0539">Nucleus</keyword>
<dbReference type="EMBL" id="JH992997">
    <property type="protein sequence ID" value="EKX45876.1"/>
    <property type="molecule type" value="Genomic_DNA"/>
</dbReference>
<protein>
    <submittedName>
        <fullName evidence="7 8">Uncharacterized protein</fullName>
    </submittedName>
</protein>
<dbReference type="PROSITE" id="PS50082">
    <property type="entry name" value="WD_REPEATS_2"/>
    <property type="match status" value="2"/>
</dbReference>
<dbReference type="GeneID" id="17302461"/>
<dbReference type="OrthoDB" id="27537at2759"/>
<name>L1JBJ1_GUITC</name>
<dbReference type="GO" id="GO:0016070">
    <property type="term" value="P:RNA metabolic process"/>
    <property type="evidence" value="ECO:0007669"/>
    <property type="project" value="UniProtKB-ARBA"/>
</dbReference>
<reference evidence="9" key="2">
    <citation type="submission" date="2012-11" db="EMBL/GenBank/DDBJ databases">
        <authorList>
            <person name="Kuo A."/>
            <person name="Curtis B.A."/>
            <person name="Tanifuji G."/>
            <person name="Burki F."/>
            <person name="Gruber A."/>
            <person name="Irimia M."/>
            <person name="Maruyama S."/>
            <person name="Arias M.C."/>
            <person name="Ball S.G."/>
            <person name="Gile G.H."/>
            <person name="Hirakawa Y."/>
            <person name="Hopkins J.F."/>
            <person name="Rensing S.A."/>
            <person name="Schmutz J."/>
            <person name="Symeonidi A."/>
            <person name="Elias M."/>
            <person name="Eveleigh R.J."/>
            <person name="Herman E.K."/>
            <person name="Klute M.J."/>
            <person name="Nakayama T."/>
            <person name="Obornik M."/>
            <person name="Reyes-Prieto A."/>
            <person name="Armbrust E.V."/>
            <person name="Aves S.J."/>
            <person name="Beiko R.G."/>
            <person name="Coutinho P."/>
            <person name="Dacks J.B."/>
            <person name="Durnford D.G."/>
            <person name="Fast N.M."/>
            <person name="Green B.R."/>
            <person name="Grisdale C."/>
            <person name="Hempe F."/>
            <person name="Henrissat B."/>
            <person name="Hoppner M.P."/>
            <person name="Ishida K.-I."/>
            <person name="Kim E."/>
            <person name="Koreny L."/>
            <person name="Kroth P.G."/>
            <person name="Liu Y."/>
            <person name="Malik S.-B."/>
            <person name="Maier U.G."/>
            <person name="McRose D."/>
            <person name="Mock T."/>
            <person name="Neilson J.A."/>
            <person name="Onodera N.T."/>
            <person name="Poole A.M."/>
            <person name="Pritham E.J."/>
            <person name="Richards T.A."/>
            <person name="Rocap G."/>
            <person name="Roy S.W."/>
            <person name="Sarai C."/>
            <person name="Schaack S."/>
            <person name="Shirato S."/>
            <person name="Slamovits C.H."/>
            <person name="Spencer D.F."/>
            <person name="Suzuki S."/>
            <person name="Worden A.Z."/>
            <person name="Zauner S."/>
            <person name="Barry K."/>
            <person name="Bell C."/>
            <person name="Bharti A.K."/>
            <person name="Crow J.A."/>
            <person name="Grimwood J."/>
            <person name="Kramer R."/>
            <person name="Lindquist E."/>
            <person name="Lucas S."/>
            <person name="Salamov A."/>
            <person name="McFadden G.I."/>
            <person name="Lane C.E."/>
            <person name="Keeling P.J."/>
            <person name="Gray M.W."/>
            <person name="Grigoriev I.V."/>
            <person name="Archibald J.M."/>
        </authorList>
    </citation>
    <scope>NUCLEOTIDE SEQUENCE</scope>
    <source>
        <strain evidence="9">CCMP2712</strain>
    </source>
</reference>
<dbReference type="SMART" id="SM00320">
    <property type="entry name" value="WD40"/>
    <property type="match status" value="6"/>
</dbReference>
<dbReference type="EnsemblProtists" id="EKX45876">
    <property type="protein sequence ID" value="EKX45876"/>
    <property type="gene ID" value="GUITHDRAFT_108328"/>
</dbReference>
<dbReference type="PaxDb" id="55529-EKX45876"/>
<evidence type="ECO:0000256" key="5">
    <source>
        <dbReference type="ARBA" id="ARBA00023242"/>
    </source>
</evidence>
<dbReference type="GO" id="GO:0048188">
    <property type="term" value="C:Set1C/COMPASS complex"/>
    <property type="evidence" value="ECO:0007669"/>
    <property type="project" value="TreeGrafter"/>
</dbReference>
<dbReference type="InterPro" id="IPR015943">
    <property type="entry name" value="WD40/YVTN_repeat-like_dom_sf"/>
</dbReference>
<dbReference type="HOGENOM" id="CLU_044117_3_0_1"/>
<dbReference type="STRING" id="905079.L1JBJ1"/>
<keyword evidence="9" id="KW-1185">Reference proteome</keyword>
<accession>L1JBJ1</accession>
<proteinExistence type="inferred from homology"/>
<dbReference type="AlphaFoldDB" id="L1JBJ1"/>
<dbReference type="PANTHER" id="PTHR19861:SF0">
    <property type="entry name" value="WD REPEAT-CONTAINING PROTEIN 82"/>
    <property type="match status" value="1"/>
</dbReference>
<reference evidence="7 9" key="1">
    <citation type="journal article" date="2012" name="Nature">
        <title>Algal genomes reveal evolutionary mosaicism and the fate of nucleomorphs.</title>
        <authorList>
            <consortium name="DOE Joint Genome Institute"/>
            <person name="Curtis B.A."/>
            <person name="Tanifuji G."/>
            <person name="Burki F."/>
            <person name="Gruber A."/>
            <person name="Irimia M."/>
            <person name="Maruyama S."/>
            <person name="Arias M.C."/>
            <person name="Ball S.G."/>
            <person name="Gile G.H."/>
            <person name="Hirakawa Y."/>
            <person name="Hopkins J.F."/>
            <person name="Kuo A."/>
            <person name="Rensing S.A."/>
            <person name="Schmutz J."/>
            <person name="Symeonidi A."/>
            <person name="Elias M."/>
            <person name="Eveleigh R.J."/>
            <person name="Herman E.K."/>
            <person name="Klute M.J."/>
            <person name="Nakayama T."/>
            <person name="Obornik M."/>
            <person name="Reyes-Prieto A."/>
            <person name="Armbrust E.V."/>
            <person name="Aves S.J."/>
            <person name="Beiko R.G."/>
            <person name="Coutinho P."/>
            <person name="Dacks J.B."/>
            <person name="Durnford D.G."/>
            <person name="Fast N.M."/>
            <person name="Green B.R."/>
            <person name="Grisdale C.J."/>
            <person name="Hempel F."/>
            <person name="Henrissat B."/>
            <person name="Hoppner M.P."/>
            <person name="Ishida K."/>
            <person name="Kim E."/>
            <person name="Koreny L."/>
            <person name="Kroth P.G."/>
            <person name="Liu Y."/>
            <person name="Malik S.B."/>
            <person name="Maier U.G."/>
            <person name="McRose D."/>
            <person name="Mock T."/>
            <person name="Neilson J.A."/>
            <person name="Onodera N.T."/>
            <person name="Poole A.M."/>
            <person name="Pritham E.J."/>
            <person name="Richards T.A."/>
            <person name="Rocap G."/>
            <person name="Roy S.W."/>
            <person name="Sarai C."/>
            <person name="Schaack S."/>
            <person name="Shirato S."/>
            <person name="Slamovits C.H."/>
            <person name="Spencer D.F."/>
            <person name="Suzuki S."/>
            <person name="Worden A.Z."/>
            <person name="Zauner S."/>
            <person name="Barry K."/>
            <person name="Bell C."/>
            <person name="Bharti A.K."/>
            <person name="Crow J.A."/>
            <person name="Grimwood J."/>
            <person name="Kramer R."/>
            <person name="Lindquist E."/>
            <person name="Lucas S."/>
            <person name="Salamov A."/>
            <person name="McFadden G.I."/>
            <person name="Lane C.E."/>
            <person name="Keeling P.J."/>
            <person name="Gray M.W."/>
            <person name="Grigoriev I.V."/>
            <person name="Archibald J.M."/>
        </authorList>
    </citation>
    <scope>NUCLEOTIDE SEQUENCE</scope>
    <source>
        <strain evidence="7 9">CCMP2712</strain>
    </source>
</reference>
<evidence type="ECO:0000313" key="9">
    <source>
        <dbReference type="Proteomes" id="UP000011087"/>
    </source>
</evidence>
<dbReference type="PROSITE" id="PS50294">
    <property type="entry name" value="WD_REPEATS_REGION"/>
    <property type="match status" value="2"/>
</dbReference>
<evidence type="ECO:0000313" key="8">
    <source>
        <dbReference type="EnsemblProtists" id="EKX45876"/>
    </source>
</evidence>
<keyword evidence="4" id="KW-0677">Repeat</keyword>
<evidence type="ECO:0000256" key="2">
    <source>
        <dbReference type="ARBA" id="ARBA00005616"/>
    </source>
</evidence>
<feature type="repeat" description="WD" evidence="6">
    <location>
        <begin position="106"/>
        <end position="147"/>
    </location>
</feature>
<keyword evidence="3 6" id="KW-0853">WD repeat</keyword>
<dbReference type="InterPro" id="IPR036322">
    <property type="entry name" value="WD40_repeat_dom_sf"/>
</dbReference>
<gene>
    <name evidence="7" type="ORF">GUITHDRAFT_108328</name>
</gene>
<dbReference type="Pfam" id="PF00400">
    <property type="entry name" value="WD40"/>
    <property type="match status" value="2"/>
</dbReference>
<evidence type="ECO:0000256" key="3">
    <source>
        <dbReference type="ARBA" id="ARBA00022574"/>
    </source>
</evidence>
<evidence type="ECO:0000256" key="4">
    <source>
        <dbReference type="ARBA" id="ARBA00022737"/>
    </source>
</evidence>
<dbReference type="GO" id="GO:0003682">
    <property type="term" value="F:chromatin binding"/>
    <property type="evidence" value="ECO:0007669"/>
    <property type="project" value="TreeGrafter"/>
</dbReference>
<dbReference type="KEGG" id="gtt:GUITHDRAFT_108328"/>
<comment type="subcellular location">
    <subcellularLocation>
        <location evidence="1">Nucleus</location>
    </subcellularLocation>
</comment>
<organism evidence="7">
    <name type="scientific">Guillardia theta (strain CCMP2712)</name>
    <name type="common">Cryptophyte</name>
    <dbReference type="NCBI Taxonomy" id="905079"/>
    <lineage>
        <taxon>Eukaryota</taxon>
        <taxon>Cryptophyceae</taxon>
        <taxon>Pyrenomonadales</taxon>
        <taxon>Geminigeraceae</taxon>
        <taxon>Guillardia</taxon>
    </lineage>
</organism>
<dbReference type="Proteomes" id="UP000011087">
    <property type="component" value="Unassembled WGS sequence"/>
</dbReference>
<reference evidence="8" key="3">
    <citation type="submission" date="2015-06" db="UniProtKB">
        <authorList>
            <consortium name="EnsemblProtists"/>
        </authorList>
    </citation>
    <scope>IDENTIFICATION</scope>
</reference>
<sequence>MSYSDQICNNLQQVRVFKDSNGSAVTSIDFSKDGRFLVSGSNDSGLRLYDAVETGSLMKTLYAKKLGIAHVRFTHANSAVLCASSNRMDHSIRYWSMHDNRYLRHYKGHRQPVIGLHVSPAGDTFLSASADSTVRLWDIRSDACTGMLRLPVMSARPNVAFDDKGLVFAVTMNSMINLYSTTEYDKGPFSTFSTDLKCAFSARSMKFSSDGKYLLLAGGSDTIAVVDSFTGNHVEFHPSEPFVEITDACMTPDCRYIVAGTSENSRQENVAEGGLRIWKFVFDPDNQKVLSNEVMVCKDIHQGPVNCVECSPTHLLIATACKNLNYWMPAGQQLRAN</sequence>
<dbReference type="OMA" id="KICVLNG"/>
<evidence type="ECO:0000256" key="1">
    <source>
        <dbReference type="ARBA" id="ARBA00004123"/>
    </source>
</evidence>
<feature type="repeat" description="WD" evidence="6">
    <location>
        <begin position="18"/>
        <end position="50"/>
    </location>
</feature>
<evidence type="ECO:0000313" key="7">
    <source>
        <dbReference type="EMBL" id="EKX45876.1"/>
    </source>
</evidence>
<dbReference type="SUPFAM" id="SSF50978">
    <property type="entry name" value="WD40 repeat-like"/>
    <property type="match status" value="1"/>
</dbReference>
<dbReference type="PANTHER" id="PTHR19861">
    <property type="entry name" value="WD40 REPEAT PROTEIN SWD2"/>
    <property type="match status" value="1"/>
</dbReference>
<dbReference type="InterPro" id="IPR037867">
    <property type="entry name" value="Swd2/WDR82"/>
</dbReference>
<dbReference type="InterPro" id="IPR001680">
    <property type="entry name" value="WD40_rpt"/>
</dbReference>